<dbReference type="AlphaFoldDB" id="A0AAN7MUG3"/>
<dbReference type="InterPro" id="IPR002885">
    <property type="entry name" value="PPR_rpt"/>
</dbReference>
<organism evidence="3 4">
    <name type="scientific">Trapa natans</name>
    <name type="common">Water chestnut</name>
    <dbReference type="NCBI Taxonomy" id="22666"/>
    <lineage>
        <taxon>Eukaryota</taxon>
        <taxon>Viridiplantae</taxon>
        <taxon>Streptophyta</taxon>
        <taxon>Embryophyta</taxon>
        <taxon>Tracheophyta</taxon>
        <taxon>Spermatophyta</taxon>
        <taxon>Magnoliopsida</taxon>
        <taxon>eudicotyledons</taxon>
        <taxon>Gunneridae</taxon>
        <taxon>Pentapetalae</taxon>
        <taxon>rosids</taxon>
        <taxon>malvids</taxon>
        <taxon>Myrtales</taxon>
        <taxon>Lythraceae</taxon>
        <taxon>Trapa</taxon>
    </lineage>
</organism>
<reference evidence="3 4" key="1">
    <citation type="journal article" date="2023" name="Hortic Res">
        <title>Pangenome of water caltrop reveals structural variations and asymmetric subgenome divergence after allopolyploidization.</title>
        <authorList>
            <person name="Zhang X."/>
            <person name="Chen Y."/>
            <person name="Wang L."/>
            <person name="Yuan Y."/>
            <person name="Fang M."/>
            <person name="Shi L."/>
            <person name="Lu R."/>
            <person name="Comes H.P."/>
            <person name="Ma Y."/>
            <person name="Chen Y."/>
            <person name="Huang G."/>
            <person name="Zhou Y."/>
            <person name="Zheng Z."/>
            <person name="Qiu Y."/>
        </authorList>
    </citation>
    <scope>NUCLEOTIDE SEQUENCE [LARGE SCALE GENOMIC DNA]</scope>
    <source>
        <strain evidence="3">F231</strain>
    </source>
</reference>
<keyword evidence="1" id="KW-0677">Repeat</keyword>
<gene>
    <name evidence="3" type="ORF">SAY86_000488</name>
</gene>
<dbReference type="EMBL" id="JAXQNO010000002">
    <property type="protein sequence ID" value="KAK4802285.1"/>
    <property type="molecule type" value="Genomic_DNA"/>
</dbReference>
<proteinExistence type="predicted"/>
<evidence type="ECO:0000256" key="1">
    <source>
        <dbReference type="ARBA" id="ARBA00022737"/>
    </source>
</evidence>
<sequence>MSERNEYTWTTMMDVLSRFYKLEDAVSLYEQISEKYISIKTTMAAAYSWHGRTHEAKQLFNGIKAEIYRLHKCGVSENWMLEAAMVILRGGYSVFQYNNELS</sequence>
<comment type="caution">
    <text evidence="3">The sequence shown here is derived from an EMBL/GenBank/DDBJ whole genome shotgun (WGS) entry which is preliminary data.</text>
</comment>
<dbReference type="InterPro" id="IPR011990">
    <property type="entry name" value="TPR-like_helical_dom_sf"/>
</dbReference>
<dbReference type="Pfam" id="PF01535">
    <property type="entry name" value="PPR"/>
    <property type="match status" value="2"/>
</dbReference>
<dbReference type="Gene3D" id="1.25.40.10">
    <property type="entry name" value="Tetratricopeptide repeat domain"/>
    <property type="match status" value="1"/>
</dbReference>
<evidence type="ECO:0000313" key="3">
    <source>
        <dbReference type="EMBL" id="KAK4802285.1"/>
    </source>
</evidence>
<feature type="repeat" description="PPR" evidence="2">
    <location>
        <begin position="5"/>
        <end position="39"/>
    </location>
</feature>
<accession>A0AAN7MUG3</accession>
<name>A0AAN7MUG3_TRANT</name>
<dbReference type="Proteomes" id="UP001346149">
    <property type="component" value="Unassembled WGS sequence"/>
</dbReference>
<protein>
    <submittedName>
        <fullName evidence="3">Uncharacterized protein</fullName>
    </submittedName>
</protein>
<keyword evidence="4" id="KW-1185">Reference proteome</keyword>
<evidence type="ECO:0000256" key="2">
    <source>
        <dbReference type="PROSITE-ProRule" id="PRU00708"/>
    </source>
</evidence>
<evidence type="ECO:0000313" key="4">
    <source>
        <dbReference type="Proteomes" id="UP001346149"/>
    </source>
</evidence>
<dbReference type="NCBIfam" id="TIGR00756">
    <property type="entry name" value="PPR"/>
    <property type="match status" value="1"/>
</dbReference>
<dbReference type="PROSITE" id="PS51375">
    <property type="entry name" value="PPR"/>
    <property type="match status" value="1"/>
</dbReference>